<dbReference type="Pfam" id="PF07826">
    <property type="entry name" value="IMP_cyclohyd"/>
    <property type="match status" value="1"/>
</dbReference>
<name>A0A9D1TW20_9FIRM</name>
<dbReference type="GO" id="GO:0006188">
    <property type="term" value="P:IMP biosynthetic process"/>
    <property type="evidence" value="ECO:0007669"/>
    <property type="project" value="InterPro"/>
</dbReference>
<sequence>MEKIDLNAYLAGNEYPGRGIAVAMAPDGRQIFIGYFIMGRSANSRNRVFDPLPERGGICTMAADPAKLEDPSLIIYNPVLTLGSTHIVTNGDQTDTIYDGMCRGMSFADALRTRTFEPDGPNWTPRISAVVYADGSYQMSILKSADGNGESVQRYFFDYPQPVAGEGHFISTYKCNGDPIPSFEGEPLRFACPRTIGDFATGIWSSLNLDNKVSFFARVIDLESGESGDLIYNKYDAVDSSLDDPEEPALLPEEME</sequence>
<dbReference type="Proteomes" id="UP000823933">
    <property type="component" value="Unassembled WGS sequence"/>
</dbReference>
<dbReference type="Gene3D" id="3.60.20.20">
    <property type="entry name" value="Inosine monophosphate cyclohydrolase-like"/>
    <property type="match status" value="1"/>
</dbReference>
<protein>
    <submittedName>
        <fullName evidence="2">IMP cyclohydrolase</fullName>
    </submittedName>
</protein>
<proteinExistence type="predicted"/>
<accession>A0A9D1TW20</accession>
<dbReference type="SUPFAM" id="SSF75569">
    <property type="entry name" value="Archaeal IMP cyclohydrolase PurO"/>
    <property type="match status" value="1"/>
</dbReference>
<gene>
    <name evidence="2" type="ORF">H9890_05475</name>
</gene>
<evidence type="ECO:0000313" key="2">
    <source>
        <dbReference type="EMBL" id="HIW08836.1"/>
    </source>
</evidence>
<comment type="caution">
    <text evidence="2">The sequence shown here is derived from an EMBL/GenBank/DDBJ whole genome shotgun (WGS) entry which is preliminary data.</text>
</comment>
<evidence type="ECO:0000259" key="1">
    <source>
        <dbReference type="Pfam" id="PF07826"/>
    </source>
</evidence>
<reference evidence="2" key="1">
    <citation type="journal article" date="2021" name="PeerJ">
        <title>Extensive microbial diversity within the chicken gut microbiome revealed by metagenomics and culture.</title>
        <authorList>
            <person name="Gilroy R."/>
            <person name="Ravi A."/>
            <person name="Getino M."/>
            <person name="Pursley I."/>
            <person name="Horton D.L."/>
            <person name="Alikhan N.F."/>
            <person name="Baker D."/>
            <person name="Gharbi K."/>
            <person name="Hall N."/>
            <person name="Watson M."/>
            <person name="Adriaenssens E.M."/>
            <person name="Foster-Nyarko E."/>
            <person name="Jarju S."/>
            <person name="Secka A."/>
            <person name="Antonio M."/>
            <person name="Oren A."/>
            <person name="Chaudhuri R.R."/>
            <person name="La Ragione R."/>
            <person name="Hildebrand F."/>
            <person name="Pallen M.J."/>
        </authorList>
    </citation>
    <scope>NUCLEOTIDE SEQUENCE</scope>
    <source>
        <strain evidence="2">ChiHcolR34-3080</strain>
    </source>
</reference>
<dbReference type="EMBL" id="DXHQ01000066">
    <property type="protein sequence ID" value="HIW08836.1"/>
    <property type="molecule type" value="Genomic_DNA"/>
</dbReference>
<reference evidence="2" key="2">
    <citation type="submission" date="2021-04" db="EMBL/GenBank/DDBJ databases">
        <authorList>
            <person name="Gilroy R."/>
        </authorList>
    </citation>
    <scope>NUCLEOTIDE SEQUENCE</scope>
    <source>
        <strain evidence="2">ChiHcolR34-3080</strain>
    </source>
</reference>
<dbReference type="AlphaFoldDB" id="A0A9D1TW20"/>
<dbReference type="InterPro" id="IPR020600">
    <property type="entry name" value="IMP_cyclohydrolase-like"/>
</dbReference>
<dbReference type="GO" id="GO:0003937">
    <property type="term" value="F:IMP cyclohydrolase activity"/>
    <property type="evidence" value="ECO:0007669"/>
    <property type="project" value="InterPro"/>
</dbReference>
<evidence type="ECO:0000313" key="3">
    <source>
        <dbReference type="Proteomes" id="UP000823933"/>
    </source>
</evidence>
<feature type="domain" description="Inosine monophosphate cyclohydrolase-like" evidence="1">
    <location>
        <begin position="15"/>
        <end position="221"/>
    </location>
</feature>
<dbReference type="InterPro" id="IPR036795">
    <property type="entry name" value="IMP_cyclohydrolase-like_sf"/>
</dbReference>
<organism evidence="2 3">
    <name type="scientific">Candidatus Faecalibacterium intestinigallinarum</name>
    <dbReference type="NCBI Taxonomy" id="2838581"/>
    <lineage>
        <taxon>Bacteria</taxon>
        <taxon>Bacillati</taxon>
        <taxon>Bacillota</taxon>
        <taxon>Clostridia</taxon>
        <taxon>Eubacteriales</taxon>
        <taxon>Oscillospiraceae</taxon>
        <taxon>Faecalibacterium</taxon>
    </lineage>
</organism>